<evidence type="ECO:0000313" key="1">
    <source>
        <dbReference type="EMBL" id="CAF0779622.1"/>
    </source>
</evidence>
<dbReference type="AlphaFoldDB" id="A0A813RCR9"/>
<comment type="caution">
    <text evidence="1">The sequence shown here is derived from an EMBL/GenBank/DDBJ whole genome shotgun (WGS) entry which is preliminary data.</text>
</comment>
<dbReference type="EMBL" id="CAJNOC010000583">
    <property type="protein sequence ID" value="CAF0779622.1"/>
    <property type="molecule type" value="Genomic_DNA"/>
</dbReference>
<gene>
    <name evidence="1" type="ORF">OXX778_LOCUS5388</name>
</gene>
<dbReference type="Proteomes" id="UP000663879">
    <property type="component" value="Unassembled WGS sequence"/>
</dbReference>
<reference evidence="1" key="1">
    <citation type="submission" date="2021-02" db="EMBL/GenBank/DDBJ databases">
        <authorList>
            <person name="Nowell W R."/>
        </authorList>
    </citation>
    <scope>NUCLEOTIDE SEQUENCE</scope>
    <source>
        <strain evidence="1">Ploen Becks lab</strain>
    </source>
</reference>
<accession>A0A813RCR9</accession>
<sequence>MDFESCSDCDDIDCFKLGIYISHDLIDRQRYQIEFNFERSNLRSIIEEIVVAEKVNFSCICGGYFTKLNGQVTTPDIYIFTGSNYNPKEEFLNNFLNIQFRDFEFDQLGTVAPQGVLAKKKVTMQNGKSAYVYFTYVYFSRSDNHKIQLLDTCDIEPCKIMYSYSNDLLYCSGWFANGGNILYDNRTPSTEFLEKYYQKGFRFPNNIFIPTSIDKRDINKIL</sequence>
<keyword evidence="2" id="KW-1185">Reference proteome</keyword>
<protein>
    <submittedName>
        <fullName evidence="1">Uncharacterized protein</fullName>
    </submittedName>
</protein>
<name>A0A813RCR9_9BILA</name>
<proteinExistence type="predicted"/>
<evidence type="ECO:0000313" key="2">
    <source>
        <dbReference type="Proteomes" id="UP000663879"/>
    </source>
</evidence>
<organism evidence="1 2">
    <name type="scientific">Brachionus calyciflorus</name>
    <dbReference type="NCBI Taxonomy" id="104777"/>
    <lineage>
        <taxon>Eukaryota</taxon>
        <taxon>Metazoa</taxon>
        <taxon>Spiralia</taxon>
        <taxon>Gnathifera</taxon>
        <taxon>Rotifera</taxon>
        <taxon>Eurotatoria</taxon>
        <taxon>Monogononta</taxon>
        <taxon>Pseudotrocha</taxon>
        <taxon>Ploima</taxon>
        <taxon>Brachionidae</taxon>
        <taxon>Brachionus</taxon>
    </lineage>
</organism>